<feature type="signal peptide" evidence="1">
    <location>
        <begin position="1"/>
        <end position="23"/>
    </location>
</feature>
<reference evidence="3" key="1">
    <citation type="journal article" date="2019" name="Int. J. Syst. Evol. Microbiol.">
        <title>The Global Catalogue of Microorganisms (GCM) 10K type strain sequencing project: providing services to taxonomists for standard genome sequencing and annotation.</title>
        <authorList>
            <consortium name="The Broad Institute Genomics Platform"/>
            <consortium name="The Broad Institute Genome Sequencing Center for Infectious Disease"/>
            <person name="Wu L."/>
            <person name="Ma J."/>
        </authorList>
    </citation>
    <scope>NUCLEOTIDE SEQUENCE [LARGE SCALE GENOMIC DNA]</scope>
    <source>
        <strain evidence="3">CGMCC 4.1467</strain>
    </source>
</reference>
<keyword evidence="3" id="KW-1185">Reference proteome</keyword>
<gene>
    <name evidence="2" type="ORF">ACFQY0_11475</name>
</gene>
<evidence type="ECO:0000313" key="2">
    <source>
        <dbReference type="EMBL" id="MFC7337801.1"/>
    </source>
</evidence>
<dbReference type="Proteomes" id="UP001596472">
    <property type="component" value="Unassembled WGS sequence"/>
</dbReference>
<feature type="chain" id="PRO_5046203775" description="SPOR domain-containing protein" evidence="1">
    <location>
        <begin position="24"/>
        <end position="166"/>
    </location>
</feature>
<dbReference type="RefSeq" id="WP_379712444.1">
    <property type="nucleotide sequence ID" value="NZ_JBHTBS010000005.1"/>
</dbReference>
<sequence>MNVPFKLSMLLTAFLLFPSLMKAQEEEPMTKERHVAILSAYKIFADARKDAEKIAKASEVPFSMEDRVYDEKRGLIYPDDFDDEVYAGGYVARRYDMTHVADGDTQTAFLSVEKSDAYDGFTPGYYIVVAGIQESRESALKQIAKFKKWAPTAYVKKTKIYLGCLR</sequence>
<comment type="caution">
    <text evidence="2">The sequence shown here is derived from an EMBL/GenBank/DDBJ whole genome shotgun (WGS) entry which is preliminary data.</text>
</comment>
<proteinExistence type="predicted"/>
<keyword evidence="1" id="KW-0732">Signal</keyword>
<evidence type="ECO:0008006" key="4">
    <source>
        <dbReference type="Google" id="ProtNLM"/>
    </source>
</evidence>
<organism evidence="2 3">
    <name type="scientific">Haloferula chungangensis</name>
    <dbReference type="NCBI Taxonomy" id="1048331"/>
    <lineage>
        <taxon>Bacteria</taxon>
        <taxon>Pseudomonadati</taxon>
        <taxon>Verrucomicrobiota</taxon>
        <taxon>Verrucomicrobiia</taxon>
        <taxon>Verrucomicrobiales</taxon>
        <taxon>Verrucomicrobiaceae</taxon>
        <taxon>Haloferula</taxon>
    </lineage>
</organism>
<dbReference type="EMBL" id="JBHTBS010000005">
    <property type="protein sequence ID" value="MFC7337801.1"/>
    <property type="molecule type" value="Genomic_DNA"/>
</dbReference>
<protein>
    <recommendedName>
        <fullName evidence="4">SPOR domain-containing protein</fullName>
    </recommendedName>
</protein>
<accession>A0ABW2L5Z8</accession>
<evidence type="ECO:0000313" key="3">
    <source>
        <dbReference type="Proteomes" id="UP001596472"/>
    </source>
</evidence>
<evidence type="ECO:0000256" key="1">
    <source>
        <dbReference type="SAM" id="SignalP"/>
    </source>
</evidence>
<name>A0ABW2L5Z8_9BACT</name>